<evidence type="ECO:0000313" key="2">
    <source>
        <dbReference type="Proteomes" id="UP000027154"/>
    </source>
</evidence>
<evidence type="ECO:0000313" key="1">
    <source>
        <dbReference type="EMBL" id="KDC50005.1"/>
    </source>
</evidence>
<comment type="caution">
    <text evidence="1">The sequence shown here is derived from an EMBL/GenBank/DDBJ whole genome shotgun (WGS) entry which is preliminary data.</text>
</comment>
<reference evidence="1 2" key="1">
    <citation type="submission" date="2014-04" db="EMBL/GenBank/DDBJ databases">
        <title>Pseudoalteromonas galatheae sp. nov., isolated from a deep-sea polychaete near Canal Concepcion, Chile.</title>
        <authorList>
            <person name="Machado H.R."/>
            <person name="Gram L."/>
            <person name="Vynne N.G."/>
        </authorList>
    </citation>
    <scope>NUCLEOTIDE SEQUENCE [LARGE SCALE GENOMIC DNA]</scope>
    <source>
        <strain evidence="1 2">KMM216</strain>
    </source>
</reference>
<evidence type="ECO:0008006" key="3">
    <source>
        <dbReference type="Google" id="ProtNLM"/>
    </source>
</evidence>
<proteinExistence type="predicted"/>
<gene>
    <name evidence="1" type="ORF">DC53_14365</name>
</gene>
<dbReference type="Proteomes" id="UP000027154">
    <property type="component" value="Unassembled WGS sequence"/>
</dbReference>
<dbReference type="InterPro" id="IPR021352">
    <property type="entry name" value="DUF2971"/>
</dbReference>
<dbReference type="EMBL" id="JJNZ01000049">
    <property type="protein sequence ID" value="KDC50005.1"/>
    <property type="molecule type" value="Genomic_DNA"/>
</dbReference>
<dbReference type="AlphaFoldDB" id="A0ABD3Y717"/>
<protein>
    <recommendedName>
        <fullName evidence="3">DUF2971 domain-containing protein</fullName>
    </recommendedName>
</protein>
<sequence>MKLYHYMDEVFGLKNLSNRRVKASTFDNLNDPFELLGIETSTPYIRASLNRMKLDVSRKFGILCFSKIWSNPVQWAHYANNHKGICVELELSNKEDAQEVKYYSERFKSNLIDDQNFPLKLLLSKFKHWEYEKEYRTIRGLNNFEKENDLYFQPFNEDMKLSKIIIGCQSKLTRSDLEKSLCIQDRGVEIIYARAAFKSFKIVKHQNK</sequence>
<accession>A0ABD3Y717</accession>
<organism evidence="1 2">
    <name type="scientific">Pseudoalteromonas fuliginea</name>
    <dbReference type="NCBI Taxonomy" id="1872678"/>
    <lineage>
        <taxon>Bacteria</taxon>
        <taxon>Pseudomonadati</taxon>
        <taxon>Pseudomonadota</taxon>
        <taxon>Gammaproteobacteria</taxon>
        <taxon>Alteromonadales</taxon>
        <taxon>Pseudoalteromonadaceae</taxon>
        <taxon>Pseudoalteromonas</taxon>
    </lineage>
</organism>
<dbReference type="RefSeq" id="WP_033030805.1">
    <property type="nucleotide sequence ID" value="NZ_JJNZ01000049.1"/>
</dbReference>
<name>A0ABD3Y717_9GAMM</name>
<dbReference type="Pfam" id="PF11185">
    <property type="entry name" value="DUF2971"/>
    <property type="match status" value="1"/>
</dbReference>